<gene>
    <name evidence="1" type="ORF">GBAR_LOCUS500</name>
</gene>
<organism evidence="1 2">
    <name type="scientific">Geodia barretti</name>
    <name type="common">Barrett's horny sponge</name>
    <dbReference type="NCBI Taxonomy" id="519541"/>
    <lineage>
        <taxon>Eukaryota</taxon>
        <taxon>Metazoa</taxon>
        <taxon>Porifera</taxon>
        <taxon>Demospongiae</taxon>
        <taxon>Heteroscleromorpha</taxon>
        <taxon>Tetractinellida</taxon>
        <taxon>Astrophorina</taxon>
        <taxon>Geodiidae</taxon>
        <taxon>Geodia</taxon>
    </lineage>
</organism>
<accession>A0AA35QTM8</accession>
<dbReference type="AlphaFoldDB" id="A0AA35QTM8"/>
<keyword evidence="2" id="KW-1185">Reference proteome</keyword>
<dbReference type="Proteomes" id="UP001174909">
    <property type="component" value="Unassembled WGS sequence"/>
</dbReference>
<protein>
    <submittedName>
        <fullName evidence="1">Uncharacterized protein</fullName>
    </submittedName>
</protein>
<reference evidence="1" key="1">
    <citation type="submission" date="2023-03" db="EMBL/GenBank/DDBJ databases">
        <authorList>
            <person name="Steffen K."/>
            <person name="Cardenas P."/>
        </authorList>
    </citation>
    <scope>NUCLEOTIDE SEQUENCE</scope>
</reference>
<evidence type="ECO:0000313" key="1">
    <source>
        <dbReference type="EMBL" id="CAI7990531.1"/>
    </source>
</evidence>
<sequence length="57" mass="6419">MLVTMLCYETGRKQNSPCFGLSLGKTHTVCHSRAVLMNHQLPARTQISFKTKKAVRV</sequence>
<proteinExistence type="predicted"/>
<name>A0AA35QTM8_GEOBA</name>
<dbReference type="EMBL" id="CASHTH010000074">
    <property type="protein sequence ID" value="CAI7990531.1"/>
    <property type="molecule type" value="Genomic_DNA"/>
</dbReference>
<evidence type="ECO:0000313" key="2">
    <source>
        <dbReference type="Proteomes" id="UP001174909"/>
    </source>
</evidence>
<comment type="caution">
    <text evidence="1">The sequence shown here is derived from an EMBL/GenBank/DDBJ whole genome shotgun (WGS) entry which is preliminary data.</text>
</comment>